<keyword evidence="2" id="KW-1185">Reference proteome</keyword>
<dbReference type="Proteomes" id="UP000023152">
    <property type="component" value="Unassembled WGS sequence"/>
</dbReference>
<evidence type="ECO:0000313" key="2">
    <source>
        <dbReference type="Proteomes" id="UP000023152"/>
    </source>
</evidence>
<protein>
    <submittedName>
        <fullName evidence="1">Uncharacterized protein</fullName>
    </submittedName>
</protein>
<comment type="caution">
    <text evidence="1">The sequence shown here is derived from an EMBL/GenBank/DDBJ whole genome shotgun (WGS) entry which is preliminary data.</text>
</comment>
<dbReference type="EMBL" id="ASPP01022673">
    <property type="protein sequence ID" value="ETO11183.1"/>
    <property type="molecule type" value="Genomic_DNA"/>
</dbReference>
<gene>
    <name evidence="1" type="ORF">RFI_26193</name>
</gene>
<sequence>MLNKKKKKKKRAVLGEMGVHLPRPKIKVRLLFLDVDGVLNYERFISEGNKDQLSLPHLKRVRRIIDYTDCRIVLSTSWRLIPQAKAKLMEQLGRVDIDVKKYIIGETPSLQYVARYHEIDMYLKNDNVCAIYDVISWVAVDDLPLNRSAEGQAIMNGHFVRTSFTTGMTEDDMKEVIALLLHKQVKDINWNAIVPQKPIPSKSVKPAIEEKKMDAKSSIPTGSTSRPPKNNLAVGEFVVERKVSEIPGKQHSTFQPKQPVGNNNQIARKPISEFRKKLKEKQNDTLNVTQPIDDTDQLVTNYNKRTETEISEMNSKQMQEYGFRSEILMDSQILMDDAQ</sequence>
<accession>X6MAZ2</accession>
<dbReference type="OrthoDB" id="410307at2759"/>
<organism evidence="1 2">
    <name type="scientific">Reticulomyxa filosa</name>
    <dbReference type="NCBI Taxonomy" id="46433"/>
    <lineage>
        <taxon>Eukaryota</taxon>
        <taxon>Sar</taxon>
        <taxon>Rhizaria</taxon>
        <taxon>Retaria</taxon>
        <taxon>Foraminifera</taxon>
        <taxon>Monothalamids</taxon>
        <taxon>Reticulomyxidae</taxon>
        <taxon>Reticulomyxa</taxon>
    </lineage>
</organism>
<evidence type="ECO:0000313" key="1">
    <source>
        <dbReference type="EMBL" id="ETO11183.1"/>
    </source>
</evidence>
<proteinExistence type="predicted"/>
<reference evidence="1 2" key="1">
    <citation type="journal article" date="2013" name="Curr. Biol.">
        <title>The Genome of the Foraminiferan Reticulomyxa filosa.</title>
        <authorList>
            <person name="Glockner G."/>
            <person name="Hulsmann N."/>
            <person name="Schleicher M."/>
            <person name="Noegel A.A."/>
            <person name="Eichinger L."/>
            <person name="Gallinger C."/>
            <person name="Pawlowski J."/>
            <person name="Sierra R."/>
            <person name="Euteneuer U."/>
            <person name="Pillet L."/>
            <person name="Moustafa A."/>
            <person name="Platzer M."/>
            <person name="Groth M."/>
            <person name="Szafranski K."/>
            <person name="Schliwa M."/>
        </authorList>
    </citation>
    <scope>NUCLEOTIDE SEQUENCE [LARGE SCALE GENOMIC DNA]</scope>
</reference>
<name>X6MAZ2_RETFI</name>
<dbReference type="Pfam" id="PF18143">
    <property type="entry name" value="HAD_SAK_2"/>
    <property type="match status" value="1"/>
</dbReference>
<dbReference type="AlphaFoldDB" id="X6MAZ2"/>